<dbReference type="EMBL" id="JAHRHY010000014">
    <property type="protein sequence ID" value="KAG9064102.1"/>
    <property type="molecule type" value="Genomic_DNA"/>
</dbReference>
<feature type="region of interest" description="Disordered" evidence="1">
    <location>
        <begin position="159"/>
        <end position="182"/>
    </location>
</feature>
<protein>
    <recommendedName>
        <fullName evidence="4">Glycosyl transferase 64 domain-containing protein</fullName>
    </recommendedName>
</protein>
<gene>
    <name evidence="2" type="ORF">KI688_003284</name>
</gene>
<dbReference type="AlphaFoldDB" id="A0A9P7XP42"/>
<evidence type="ECO:0000313" key="2">
    <source>
        <dbReference type="EMBL" id="KAG9064102.1"/>
    </source>
</evidence>
<feature type="region of interest" description="Disordered" evidence="1">
    <location>
        <begin position="488"/>
        <end position="510"/>
    </location>
</feature>
<organism evidence="2 3">
    <name type="scientific">Linnemannia hyalina</name>
    <dbReference type="NCBI Taxonomy" id="64524"/>
    <lineage>
        <taxon>Eukaryota</taxon>
        <taxon>Fungi</taxon>
        <taxon>Fungi incertae sedis</taxon>
        <taxon>Mucoromycota</taxon>
        <taxon>Mortierellomycotina</taxon>
        <taxon>Mortierellomycetes</taxon>
        <taxon>Mortierellales</taxon>
        <taxon>Mortierellaceae</taxon>
        <taxon>Linnemannia</taxon>
    </lineage>
</organism>
<dbReference type="Gene3D" id="3.90.550.10">
    <property type="entry name" value="Spore Coat Polysaccharide Biosynthesis Protein SpsA, Chain A"/>
    <property type="match status" value="1"/>
</dbReference>
<reference evidence="2" key="1">
    <citation type="submission" date="2021-06" db="EMBL/GenBank/DDBJ databases">
        <title>Genome Sequence of Mortierella hyaline Strain SCG-10, a Cold-Adapted, Nitrate-Reducing Fungus Isolated from Soil in Minnesota, USA.</title>
        <authorList>
            <person name="Aldossari N."/>
        </authorList>
    </citation>
    <scope>NUCLEOTIDE SEQUENCE</scope>
    <source>
        <strain evidence="2">SCG-10</strain>
    </source>
</reference>
<dbReference type="InterPro" id="IPR029044">
    <property type="entry name" value="Nucleotide-diphossugar_trans"/>
</dbReference>
<dbReference type="OrthoDB" id="1684102at2759"/>
<proteinExistence type="predicted"/>
<feature type="compositionally biased region" description="Low complexity" evidence="1">
    <location>
        <begin position="169"/>
        <end position="182"/>
    </location>
</feature>
<evidence type="ECO:0000313" key="3">
    <source>
        <dbReference type="Proteomes" id="UP000707451"/>
    </source>
</evidence>
<keyword evidence="3" id="KW-1185">Reference proteome</keyword>
<comment type="caution">
    <text evidence="2">The sequence shown here is derived from an EMBL/GenBank/DDBJ whole genome shotgun (WGS) entry which is preliminary data.</text>
</comment>
<evidence type="ECO:0008006" key="4">
    <source>
        <dbReference type="Google" id="ProtNLM"/>
    </source>
</evidence>
<dbReference type="Proteomes" id="UP000707451">
    <property type="component" value="Unassembled WGS sequence"/>
</dbReference>
<name>A0A9P7XP42_9FUNG</name>
<evidence type="ECO:0000256" key="1">
    <source>
        <dbReference type="SAM" id="MobiDB-lite"/>
    </source>
</evidence>
<accession>A0A9P7XP42</accession>
<sequence length="672" mass="74750">MPGQLQQQQQQQSEILPLHVKPRTSTVAQWTAQAQCFLRTLLKRTSSSRTLLVIVSFLALYLLSRSYSGDSIGHGAGRLGNSNYHGDRTSKERVVMNKNGVFKSKAAGAAVALSVDKLRERERILMLMEWDQRSNYRTDLADVGPTRVSSFPASLFVSPKSNGNGGPGSSSSSPSSLSSSSSSSSSLLSSSSGASGINTGPASKYVPITAVILSWKRKEGVKAVVAHLRKYPFIQEILIWNNNPDVVLSTTHDFPSNTTTQTWPSISVFNSVANLHDFSKYTTCTLAKYEHCYIQDDDWINLSLDSMYSLMVDNPSSLITSTIPAMAAQQRSWTFQNPQLGLHTGFSWLGAGSFMPKKAVFKFLMQLGGSNLWKERVQLGDLFFALWRNQYPIVLSHALAPLDQSSSWSGRIDQWSVVYEHMTDAMFRLTTVLSGTGVVHGSPHRVGAKSDFVADEELPAFKDRHTRSSCSNDKCLFQTNIDMFPQPESIKWNPDTSNPSTTSPTTTTTQHRDILQAHEARFKSLNYPKPDFVVMHTYHYAVDQDLSTCWQSFHPLEKGGYFGLRFVLPLLELGERAKSIEVWSTFEATLVHLGKFMVVKASVDGNNWMTCTGETERATGSIRMKDLRCTDVGRKIGIQLDTRGIQFLRFEMKEPTTAPIEICGIRVGDMLL</sequence>
<feature type="compositionally biased region" description="Low complexity" evidence="1">
    <location>
        <begin position="493"/>
        <end position="509"/>
    </location>
</feature>